<dbReference type="Gene3D" id="3.40.630.30">
    <property type="match status" value="1"/>
</dbReference>
<dbReference type="eggNOG" id="ENOG5032U9M">
    <property type="taxonomic scope" value="Bacteria"/>
</dbReference>
<dbReference type="AlphaFoldDB" id="Q47F34"/>
<evidence type="ECO:0000259" key="2">
    <source>
        <dbReference type="Pfam" id="PF21926"/>
    </source>
</evidence>
<evidence type="ECO:0000256" key="1">
    <source>
        <dbReference type="SAM" id="MobiDB-lite"/>
    </source>
</evidence>
<accession>Q47F34</accession>
<dbReference type="KEGG" id="dar:Daro_1800"/>
<gene>
    <name evidence="3" type="ordered locus">Daro_1800</name>
</gene>
<dbReference type="InterPro" id="IPR054597">
    <property type="entry name" value="FeeM_cat"/>
</dbReference>
<dbReference type="HOGENOM" id="CLU_1292640_0_0_4"/>
<protein>
    <recommendedName>
        <fullName evidence="2">N-acyl amino acid synthase FeeM catalytic core domain-containing protein</fullName>
    </recommendedName>
</protein>
<feature type="domain" description="N-acyl amino acid synthase FeeM catalytic core" evidence="2">
    <location>
        <begin position="57"/>
        <end position="205"/>
    </location>
</feature>
<dbReference type="SUPFAM" id="SSF55729">
    <property type="entry name" value="Acyl-CoA N-acyltransferases (Nat)"/>
    <property type="match status" value="1"/>
</dbReference>
<dbReference type="STRING" id="159087.Daro_1800"/>
<reference evidence="3" key="1">
    <citation type="submission" date="2005-08" db="EMBL/GenBank/DDBJ databases">
        <title>Complete sequence of Dechloromonas aromatica RCB.</title>
        <authorList>
            <person name="Salinero K.K."/>
            <person name="Copeland A."/>
            <person name="Lucas S."/>
            <person name="Lapidus A."/>
            <person name="Barry K."/>
            <person name="Detter J.C."/>
            <person name="Glavina T."/>
            <person name="Hammon N."/>
            <person name="Israni S."/>
            <person name="Pitluck S."/>
            <person name="Di Bartolo G."/>
            <person name="Trong S."/>
            <person name="Schmutz J."/>
            <person name="Larimer F."/>
            <person name="Land M."/>
            <person name="Ivanova N."/>
            <person name="Richardson P."/>
        </authorList>
    </citation>
    <scope>NUCLEOTIDE SEQUENCE</scope>
    <source>
        <strain evidence="3">RCB</strain>
    </source>
</reference>
<proteinExistence type="predicted"/>
<sequence>MQSMHHVAPPKSTPPKGHFGAHLLPDVSDLEIGTGIDSGSPELMIAPAVTYQQNRACGALVRRMYSWRGYRLSPPRQQLGDPNHVTLGAWQDRDLVATLTASRDSSEGLLADTLYGQEMAGLRKPARVICEVTRLAVDLDCHDPELLHSLFRAAYQYARAVFGGTDVVIEVNPRHAGYYRRQLGFTQVGSLRTCPRVEAPAILLHRTLGNLHF</sequence>
<dbReference type="Pfam" id="PF21926">
    <property type="entry name" value="FeeM"/>
    <property type="match status" value="1"/>
</dbReference>
<organism evidence="3">
    <name type="scientific">Dechloromonas aromatica (strain RCB)</name>
    <dbReference type="NCBI Taxonomy" id="159087"/>
    <lineage>
        <taxon>Bacteria</taxon>
        <taxon>Pseudomonadati</taxon>
        <taxon>Pseudomonadota</taxon>
        <taxon>Betaproteobacteria</taxon>
        <taxon>Rhodocyclales</taxon>
        <taxon>Azonexaceae</taxon>
        <taxon>Dechloromonas</taxon>
    </lineage>
</organism>
<name>Q47F34_DECAR</name>
<dbReference type="InterPro" id="IPR016181">
    <property type="entry name" value="Acyl_CoA_acyltransferase"/>
</dbReference>
<feature type="region of interest" description="Disordered" evidence="1">
    <location>
        <begin position="1"/>
        <end position="22"/>
    </location>
</feature>
<dbReference type="EMBL" id="CP000089">
    <property type="protein sequence ID" value="AAZ46547.1"/>
    <property type="molecule type" value="Genomic_DNA"/>
</dbReference>
<evidence type="ECO:0000313" key="3">
    <source>
        <dbReference type="EMBL" id="AAZ46547.1"/>
    </source>
</evidence>